<dbReference type="Proteomes" id="UP000828390">
    <property type="component" value="Unassembled WGS sequence"/>
</dbReference>
<reference evidence="1" key="1">
    <citation type="journal article" date="2019" name="bioRxiv">
        <title>The Genome of the Zebra Mussel, Dreissena polymorpha: A Resource for Invasive Species Research.</title>
        <authorList>
            <person name="McCartney M.A."/>
            <person name="Auch B."/>
            <person name="Kono T."/>
            <person name="Mallez S."/>
            <person name="Zhang Y."/>
            <person name="Obille A."/>
            <person name="Becker A."/>
            <person name="Abrahante J.E."/>
            <person name="Garbe J."/>
            <person name="Badalamenti J.P."/>
            <person name="Herman A."/>
            <person name="Mangelson H."/>
            <person name="Liachko I."/>
            <person name="Sullivan S."/>
            <person name="Sone E.D."/>
            <person name="Koren S."/>
            <person name="Silverstein K.A.T."/>
            <person name="Beckman K.B."/>
            <person name="Gohl D.M."/>
        </authorList>
    </citation>
    <scope>NUCLEOTIDE SEQUENCE</scope>
    <source>
        <strain evidence="1">Duluth1</strain>
        <tissue evidence="1">Whole animal</tissue>
    </source>
</reference>
<comment type="caution">
    <text evidence="1">The sequence shown here is derived from an EMBL/GenBank/DDBJ whole genome shotgun (WGS) entry which is preliminary data.</text>
</comment>
<dbReference type="EMBL" id="JAIWYP010000015">
    <property type="protein sequence ID" value="KAH3704058.1"/>
    <property type="molecule type" value="Genomic_DNA"/>
</dbReference>
<evidence type="ECO:0000313" key="1">
    <source>
        <dbReference type="EMBL" id="KAH3704058.1"/>
    </source>
</evidence>
<organism evidence="1 2">
    <name type="scientific">Dreissena polymorpha</name>
    <name type="common">Zebra mussel</name>
    <name type="synonym">Mytilus polymorpha</name>
    <dbReference type="NCBI Taxonomy" id="45954"/>
    <lineage>
        <taxon>Eukaryota</taxon>
        <taxon>Metazoa</taxon>
        <taxon>Spiralia</taxon>
        <taxon>Lophotrochozoa</taxon>
        <taxon>Mollusca</taxon>
        <taxon>Bivalvia</taxon>
        <taxon>Autobranchia</taxon>
        <taxon>Heteroconchia</taxon>
        <taxon>Euheterodonta</taxon>
        <taxon>Imparidentia</taxon>
        <taxon>Neoheterodontei</taxon>
        <taxon>Myida</taxon>
        <taxon>Dreissenoidea</taxon>
        <taxon>Dreissenidae</taxon>
        <taxon>Dreissena</taxon>
    </lineage>
</organism>
<dbReference type="AlphaFoldDB" id="A0A9D4BQT8"/>
<name>A0A9D4BQT8_DREPO</name>
<keyword evidence="2" id="KW-1185">Reference proteome</keyword>
<gene>
    <name evidence="1" type="ORF">DPMN_079113</name>
</gene>
<evidence type="ECO:0000313" key="2">
    <source>
        <dbReference type="Proteomes" id="UP000828390"/>
    </source>
</evidence>
<sequence>MSHNSKYFLKKVNKTKSAKHKSLEDFGFRPEPKKIKFSMRSDDGTLREFSAELVDFTLHEQPNLSRSGVGKPSPVLDQGKLDLLRGKTIQDLISNEIIHKTHLAKAMTGEIREGLLIAEHYAMVVVISKKFALPISTVEENMRWALSKLRVMYCGENI</sequence>
<accession>A0A9D4BQT8</accession>
<proteinExistence type="predicted"/>
<reference evidence="1" key="2">
    <citation type="submission" date="2020-11" db="EMBL/GenBank/DDBJ databases">
        <authorList>
            <person name="McCartney M.A."/>
            <person name="Auch B."/>
            <person name="Kono T."/>
            <person name="Mallez S."/>
            <person name="Becker A."/>
            <person name="Gohl D.M."/>
            <person name="Silverstein K.A.T."/>
            <person name="Koren S."/>
            <person name="Bechman K.B."/>
            <person name="Herman A."/>
            <person name="Abrahante J.E."/>
            <person name="Garbe J."/>
        </authorList>
    </citation>
    <scope>NUCLEOTIDE SEQUENCE</scope>
    <source>
        <strain evidence="1">Duluth1</strain>
        <tissue evidence="1">Whole animal</tissue>
    </source>
</reference>
<protein>
    <submittedName>
        <fullName evidence="1">Uncharacterized protein</fullName>
    </submittedName>
</protein>